<comment type="caution">
    <text evidence="2">The sequence shown here is derived from an EMBL/GenBank/DDBJ whole genome shotgun (WGS) entry which is preliminary data.</text>
</comment>
<reference evidence="2 3" key="1">
    <citation type="submission" date="2022-01" db="EMBL/GenBank/DDBJ databases">
        <authorList>
            <person name="Xiong W."/>
            <person name="Schranz E."/>
        </authorList>
    </citation>
    <scope>NUCLEOTIDE SEQUENCE [LARGE SCALE GENOMIC DNA]</scope>
</reference>
<dbReference type="AlphaFoldDB" id="A0AAU9MFN8"/>
<evidence type="ECO:0000313" key="2">
    <source>
        <dbReference type="EMBL" id="CAH1419653.1"/>
    </source>
</evidence>
<accession>A0AAU9MFN8</accession>
<evidence type="ECO:0000256" key="1">
    <source>
        <dbReference type="SAM" id="MobiDB-lite"/>
    </source>
</evidence>
<feature type="compositionally biased region" description="Acidic residues" evidence="1">
    <location>
        <begin position="47"/>
        <end position="71"/>
    </location>
</feature>
<keyword evidence="3" id="KW-1185">Reference proteome</keyword>
<organism evidence="2 3">
    <name type="scientific">Lactuca virosa</name>
    <dbReference type="NCBI Taxonomy" id="75947"/>
    <lineage>
        <taxon>Eukaryota</taxon>
        <taxon>Viridiplantae</taxon>
        <taxon>Streptophyta</taxon>
        <taxon>Embryophyta</taxon>
        <taxon>Tracheophyta</taxon>
        <taxon>Spermatophyta</taxon>
        <taxon>Magnoliopsida</taxon>
        <taxon>eudicotyledons</taxon>
        <taxon>Gunneridae</taxon>
        <taxon>Pentapetalae</taxon>
        <taxon>asterids</taxon>
        <taxon>campanulids</taxon>
        <taxon>Asterales</taxon>
        <taxon>Asteraceae</taxon>
        <taxon>Cichorioideae</taxon>
        <taxon>Cichorieae</taxon>
        <taxon>Lactucinae</taxon>
        <taxon>Lactuca</taxon>
    </lineage>
</organism>
<evidence type="ECO:0000313" key="3">
    <source>
        <dbReference type="Proteomes" id="UP001157418"/>
    </source>
</evidence>
<proteinExistence type="predicted"/>
<dbReference type="EMBL" id="CAKMRJ010000456">
    <property type="protein sequence ID" value="CAH1419653.1"/>
    <property type="molecule type" value="Genomic_DNA"/>
</dbReference>
<protein>
    <submittedName>
        <fullName evidence="2">Uncharacterized protein</fullName>
    </submittedName>
</protein>
<name>A0AAU9MFN8_9ASTR</name>
<gene>
    <name evidence="2" type="ORF">LVIROSA_LOCUS7170</name>
</gene>
<feature type="region of interest" description="Disordered" evidence="1">
    <location>
        <begin position="46"/>
        <end position="84"/>
    </location>
</feature>
<dbReference type="Proteomes" id="UP001157418">
    <property type="component" value="Unassembled WGS sequence"/>
</dbReference>
<sequence>METTEDFDTIDVELDELFIKKQTPRCKDGFLNTFCEEGLEDCSIPDVEIDESDGDDSFDLNPEDETDDEEVDSQKGLSEKEDEDGADFQYIILDPKVKWNKMRLVLGERGFPSVP</sequence>